<proteinExistence type="predicted"/>
<protein>
    <submittedName>
        <fullName evidence="2">Uncharacterized protein</fullName>
    </submittedName>
</protein>
<organism evidence="2 3">
    <name type="scientific">Candida orthopsilosis (strain 90-125)</name>
    <name type="common">Yeast</name>
    <dbReference type="NCBI Taxonomy" id="1136231"/>
    <lineage>
        <taxon>Eukaryota</taxon>
        <taxon>Fungi</taxon>
        <taxon>Dikarya</taxon>
        <taxon>Ascomycota</taxon>
        <taxon>Saccharomycotina</taxon>
        <taxon>Pichiomycetes</taxon>
        <taxon>Debaryomycetaceae</taxon>
        <taxon>Candida/Lodderomyces clade</taxon>
        <taxon>Candida</taxon>
    </lineage>
</organism>
<dbReference type="KEGG" id="cot:CORT_0F02910"/>
<dbReference type="eggNOG" id="ENOG502RQ2E">
    <property type="taxonomic scope" value="Eukaryota"/>
</dbReference>
<sequence length="211" mass="23599">MSSTPSPTKRSALSPKVFNANQLSPQRKSFTSSPRYSNKSPIRSVSSVRTPSPKKPKPAATLGFTIWEDNVDNGSHDIVGTPISNKLNHNDQENILQPKSTCIRRGHHAPLQDLSINSFKGYITSEGVTTQLDELYEPFNFDNEFKSAHRFNNIPPFVTPVKKDKYLAKSGQKEWKCGENGVRKHTRSLSAGMNETKRDLVQKPKFAISTN</sequence>
<keyword evidence="3" id="KW-1185">Reference proteome</keyword>
<accession>H8X8P0</accession>
<feature type="compositionally biased region" description="Polar residues" evidence="1">
    <location>
        <begin position="1"/>
        <end position="11"/>
    </location>
</feature>
<gene>
    <name evidence="2" type="ORF">CORT_0F02910</name>
</gene>
<feature type="compositionally biased region" description="Polar residues" evidence="1">
    <location>
        <begin position="19"/>
        <end position="50"/>
    </location>
</feature>
<name>H8X8P0_CANO9</name>
<evidence type="ECO:0000313" key="2">
    <source>
        <dbReference type="EMBL" id="CCG24515.1"/>
    </source>
</evidence>
<dbReference type="GeneID" id="14541631"/>
<evidence type="ECO:0000256" key="1">
    <source>
        <dbReference type="SAM" id="MobiDB-lite"/>
    </source>
</evidence>
<dbReference type="AlphaFoldDB" id="H8X8P0"/>
<evidence type="ECO:0000313" key="3">
    <source>
        <dbReference type="Proteomes" id="UP000005018"/>
    </source>
</evidence>
<dbReference type="OrthoDB" id="4022168at2759"/>
<dbReference type="HOGENOM" id="CLU_097218_0_0_1"/>
<reference evidence="2 3" key="1">
    <citation type="journal article" date="2012" name="PLoS ONE">
        <title>Sequence and analysis of the genome of the pathogenic yeast Candida orthopsilosis.</title>
        <authorList>
            <person name="Riccombeni A."/>
            <person name="Vidanes G."/>
            <person name="Proux-Wera E."/>
            <person name="Wolfe K.H."/>
            <person name="Butler G."/>
        </authorList>
    </citation>
    <scope>NUCLEOTIDE SEQUENCE [LARGE SCALE GENOMIC DNA]</scope>
    <source>
        <strain evidence="2 3">Co 90-125</strain>
    </source>
</reference>
<dbReference type="EMBL" id="HE681724">
    <property type="protein sequence ID" value="CCG24515.1"/>
    <property type="molecule type" value="Genomic_DNA"/>
</dbReference>
<dbReference type="RefSeq" id="XP_003870644.1">
    <property type="nucleotide sequence ID" value="XM_003870595.1"/>
</dbReference>
<feature type="region of interest" description="Disordered" evidence="1">
    <location>
        <begin position="1"/>
        <end position="60"/>
    </location>
</feature>
<dbReference type="Proteomes" id="UP000005018">
    <property type="component" value="Chromosome 6"/>
</dbReference>